<dbReference type="EMBL" id="RKRE01000003">
    <property type="protein sequence ID" value="RPF42992.1"/>
    <property type="molecule type" value="Genomic_DNA"/>
</dbReference>
<evidence type="ECO:0000313" key="2">
    <source>
        <dbReference type="Proteomes" id="UP000282654"/>
    </source>
</evidence>
<proteinExistence type="predicted"/>
<dbReference type="SUPFAM" id="SSF47954">
    <property type="entry name" value="Cyclin-like"/>
    <property type="match status" value="1"/>
</dbReference>
<sequence>MRWRAAARELKRKLGAFAQQPVFTEAAIWAQHLYLSAIGGSLFALDEEFVGERCFEWFIFDFPVTGEETILELFGQVAAEQLNERERALLNWWCRTPTTFYEVKALGQQVVLVEEILTGDTFCVRGFQNPADMAVGNILYLRVLRVGEEFEFSTAGLSLPGHAKGPLLSWLKKDFAVFRRMSRRKKVGWPLYLRQRAHRIMAWAAAFGASRESDPLAEGEGVWGDRFDALLMLLEEYLLRELINNKIRREGWKGFLRRILSGVNEPDVALGEGGGKAAGAEGFTWARPEYAEVAHLVAKDLKKRGRSDTVSRALELWYRFCLLEEPVVRKAPAWAAAVVYAVARTEGRRLSQQRLAAEYGVSVSALSTNYRHLRRLLGLS</sequence>
<dbReference type="AlphaFoldDB" id="A0A3N5B2P8"/>
<gene>
    <name evidence="1" type="ORF">EDD75_2110</name>
</gene>
<dbReference type="Proteomes" id="UP000282654">
    <property type="component" value="Unassembled WGS sequence"/>
</dbReference>
<keyword evidence="2" id="KW-1185">Reference proteome</keyword>
<dbReference type="RefSeq" id="WP_245963148.1">
    <property type="nucleotide sequence ID" value="NZ_RKRE01000003.1"/>
</dbReference>
<comment type="caution">
    <text evidence="1">The sequence shown here is derived from an EMBL/GenBank/DDBJ whole genome shotgun (WGS) entry which is preliminary data.</text>
</comment>
<accession>A0A3N5B2P8</accession>
<organism evidence="1 2">
    <name type="scientific">Thermodesulfitimonas autotrophica</name>
    <dbReference type="NCBI Taxonomy" id="1894989"/>
    <lineage>
        <taxon>Bacteria</taxon>
        <taxon>Bacillati</taxon>
        <taxon>Bacillota</taxon>
        <taxon>Clostridia</taxon>
        <taxon>Thermoanaerobacterales</taxon>
        <taxon>Thermoanaerobacteraceae</taxon>
        <taxon>Thermodesulfitimonas</taxon>
    </lineage>
</organism>
<name>A0A3N5B2P8_9THEO</name>
<protein>
    <submittedName>
        <fullName evidence="1">Uncharacterized protein</fullName>
    </submittedName>
</protein>
<dbReference type="Gene3D" id="1.10.472.10">
    <property type="entry name" value="Cyclin-like"/>
    <property type="match status" value="1"/>
</dbReference>
<evidence type="ECO:0000313" key="1">
    <source>
        <dbReference type="EMBL" id="RPF42992.1"/>
    </source>
</evidence>
<reference evidence="1 2" key="1">
    <citation type="submission" date="2018-11" db="EMBL/GenBank/DDBJ databases">
        <title>Genomic Encyclopedia of Type Strains, Phase IV (KMG-IV): sequencing the most valuable type-strain genomes for metagenomic binning, comparative biology and taxonomic classification.</title>
        <authorList>
            <person name="Goeker M."/>
        </authorList>
    </citation>
    <scope>NUCLEOTIDE SEQUENCE [LARGE SCALE GENOMIC DNA]</scope>
    <source>
        <strain evidence="1 2">DSM 102936</strain>
    </source>
</reference>
<dbReference type="InterPro" id="IPR036915">
    <property type="entry name" value="Cyclin-like_sf"/>
</dbReference>